<dbReference type="AlphaFoldDB" id="A0A6N9HDM1"/>
<dbReference type="RefSeq" id="WP_161024152.1">
    <property type="nucleotide sequence ID" value="NZ_WWCJ01000002.1"/>
</dbReference>
<dbReference type="InterPro" id="IPR000415">
    <property type="entry name" value="Nitroreductase-like"/>
</dbReference>
<dbReference type="EMBL" id="WWCJ01000002">
    <property type="protein sequence ID" value="MYN01133.1"/>
    <property type="molecule type" value="Genomic_DNA"/>
</dbReference>
<evidence type="ECO:0000256" key="2">
    <source>
        <dbReference type="ARBA" id="ARBA00023002"/>
    </source>
</evidence>
<dbReference type="GO" id="GO:0016491">
    <property type="term" value="F:oxidoreductase activity"/>
    <property type="evidence" value="ECO:0007669"/>
    <property type="project" value="UniProtKB-KW"/>
</dbReference>
<reference evidence="4 5" key="1">
    <citation type="submission" date="2019-12" db="EMBL/GenBank/DDBJ databases">
        <title>Novel species isolated from a subtropical stream in China.</title>
        <authorList>
            <person name="Lu H."/>
        </authorList>
    </citation>
    <scope>NUCLEOTIDE SEQUENCE [LARGE SCALE GENOMIC DNA]</scope>
    <source>
        <strain evidence="4 5">DS3</strain>
    </source>
</reference>
<organism evidence="4 5">
    <name type="scientific">Pseudoduganella guangdongensis</name>
    <dbReference type="NCBI Taxonomy" id="2692179"/>
    <lineage>
        <taxon>Bacteria</taxon>
        <taxon>Pseudomonadati</taxon>
        <taxon>Pseudomonadota</taxon>
        <taxon>Betaproteobacteria</taxon>
        <taxon>Burkholderiales</taxon>
        <taxon>Oxalobacteraceae</taxon>
        <taxon>Telluria group</taxon>
        <taxon>Pseudoduganella</taxon>
    </lineage>
</organism>
<dbReference type="InterPro" id="IPR029479">
    <property type="entry name" value="Nitroreductase"/>
</dbReference>
<dbReference type="PANTHER" id="PTHR43673">
    <property type="entry name" value="NAD(P)H NITROREDUCTASE YDGI-RELATED"/>
    <property type="match status" value="1"/>
</dbReference>
<dbReference type="Pfam" id="PF00881">
    <property type="entry name" value="Nitroreductase"/>
    <property type="match status" value="1"/>
</dbReference>
<name>A0A6N9HDM1_9BURK</name>
<gene>
    <name evidence="4" type="ORF">GTP41_03375</name>
</gene>
<evidence type="ECO:0000313" key="4">
    <source>
        <dbReference type="EMBL" id="MYN01133.1"/>
    </source>
</evidence>
<keyword evidence="2" id="KW-0560">Oxidoreductase</keyword>
<comment type="similarity">
    <text evidence="1">Belongs to the nitroreductase family.</text>
</comment>
<dbReference type="CDD" id="cd02137">
    <property type="entry name" value="MhqN-like"/>
    <property type="match status" value="1"/>
</dbReference>
<evidence type="ECO:0000256" key="1">
    <source>
        <dbReference type="ARBA" id="ARBA00007118"/>
    </source>
</evidence>
<protein>
    <submittedName>
        <fullName evidence="4">Nitroreductase family protein</fullName>
    </submittedName>
</protein>
<comment type="caution">
    <text evidence="4">The sequence shown here is derived from an EMBL/GenBank/DDBJ whole genome shotgun (WGS) entry which is preliminary data.</text>
</comment>
<evidence type="ECO:0000259" key="3">
    <source>
        <dbReference type="Pfam" id="PF00881"/>
    </source>
</evidence>
<feature type="domain" description="Nitroreductase" evidence="3">
    <location>
        <begin position="9"/>
        <end position="184"/>
    </location>
</feature>
<dbReference type="SUPFAM" id="SSF55469">
    <property type="entry name" value="FMN-dependent nitroreductase-like"/>
    <property type="match status" value="1"/>
</dbReference>
<accession>A0A6N9HDM1</accession>
<dbReference type="Gene3D" id="3.40.109.10">
    <property type="entry name" value="NADH Oxidase"/>
    <property type="match status" value="1"/>
</dbReference>
<sequence length="205" mass="21823">MSSAIKDLIEARVSANHFDPAAPVSDAQVAELVRLATLAPSAFNVQNWQFVAVRSQQAREKLRDLSFGQQKVADAPVTFIISGTLRAQDQVAAALKPAVDKGILIQPVADSWTRMAQGSMNGDERAQRDEALRSASLAGMTMILAAEGMGLSSCAMTGFDAEAVHAAFGLGADEVPVMLVAIGHAAQGNWPQKPRRPLDEVLRFA</sequence>
<evidence type="ECO:0000313" key="5">
    <source>
        <dbReference type="Proteomes" id="UP000448575"/>
    </source>
</evidence>
<proteinExistence type="inferred from homology"/>
<dbReference type="Proteomes" id="UP000448575">
    <property type="component" value="Unassembled WGS sequence"/>
</dbReference>
<keyword evidence="5" id="KW-1185">Reference proteome</keyword>